<keyword evidence="2" id="KW-0328">Glycosyltransferase</keyword>
<evidence type="ECO:0000256" key="2">
    <source>
        <dbReference type="ARBA" id="ARBA00022676"/>
    </source>
</evidence>
<dbReference type="Gene3D" id="3.40.50.2000">
    <property type="entry name" value="Glycogen Phosphorylase B"/>
    <property type="match status" value="1"/>
</dbReference>
<dbReference type="InterPro" id="IPR036815">
    <property type="entry name" value="14-3-3_dom_sf"/>
</dbReference>
<feature type="domain" description="KH type-2" evidence="7">
    <location>
        <begin position="180"/>
        <end position="263"/>
    </location>
</feature>
<feature type="compositionally biased region" description="Basic and acidic residues" evidence="6">
    <location>
        <begin position="344"/>
        <end position="367"/>
    </location>
</feature>
<evidence type="ECO:0000256" key="1">
    <source>
        <dbReference type="ARBA" id="ARBA00006141"/>
    </source>
</evidence>
<dbReference type="SUPFAM" id="SSF54791">
    <property type="entry name" value="Eukaryotic type KH-domain (KH-domain type I)"/>
    <property type="match status" value="1"/>
</dbReference>
<dbReference type="SUPFAM" id="SSF53756">
    <property type="entry name" value="UDP-Glycosyltransferase/glycogen phosphorylase"/>
    <property type="match status" value="1"/>
</dbReference>
<evidence type="ECO:0000256" key="6">
    <source>
        <dbReference type="SAM" id="MobiDB-lite"/>
    </source>
</evidence>
<dbReference type="InterPro" id="IPR023410">
    <property type="entry name" value="14-3-3_domain"/>
</dbReference>
<dbReference type="SMART" id="SM00322">
    <property type="entry name" value="KH"/>
    <property type="match status" value="1"/>
</dbReference>
<gene>
    <name evidence="8" type="ORF">EVOR1521_LOCUS17841</name>
</gene>
<evidence type="ECO:0000256" key="4">
    <source>
        <dbReference type="ARBA" id="ARBA00035473"/>
    </source>
</evidence>
<dbReference type="Gene3D" id="1.20.190.20">
    <property type="entry name" value="14-3-3 domain"/>
    <property type="match status" value="1"/>
</dbReference>
<feature type="region of interest" description="Disordered" evidence="6">
    <location>
        <begin position="761"/>
        <end position="804"/>
    </location>
</feature>
<dbReference type="InterPro" id="IPR004088">
    <property type="entry name" value="KH_dom_type_1"/>
</dbReference>
<feature type="region of interest" description="Disordered" evidence="6">
    <location>
        <begin position="488"/>
        <end position="516"/>
    </location>
</feature>
<dbReference type="InterPro" id="IPR050271">
    <property type="entry name" value="UDP-glycosyltransferase"/>
</dbReference>
<evidence type="ECO:0000256" key="5">
    <source>
        <dbReference type="PROSITE-ProRule" id="PRU00118"/>
    </source>
</evidence>
<feature type="region of interest" description="Disordered" evidence="6">
    <location>
        <begin position="340"/>
        <end position="376"/>
    </location>
</feature>
<evidence type="ECO:0000259" key="7">
    <source>
        <dbReference type="PROSITE" id="PS50823"/>
    </source>
</evidence>
<dbReference type="InterPro" id="IPR004044">
    <property type="entry name" value="KH_dom_type_2"/>
</dbReference>
<dbReference type="PROSITE" id="PS50084">
    <property type="entry name" value="KH_TYPE_1"/>
    <property type="match status" value="1"/>
</dbReference>
<proteinExistence type="inferred from homology"/>
<dbReference type="GO" id="GO:0008194">
    <property type="term" value="F:UDP-glycosyltransferase activity"/>
    <property type="evidence" value="ECO:0007669"/>
    <property type="project" value="InterPro"/>
</dbReference>
<evidence type="ECO:0000256" key="3">
    <source>
        <dbReference type="ARBA" id="ARBA00022679"/>
    </source>
</evidence>
<evidence type="ECO:0000313" key="9">
    <source>
        <dbReference type="Proteomes" id="UP001178507"/>
    </source>
</evidence>
<dbReference type="GO" id="GO:0003723">
    <property type="term" value="F:RNA binding"/>
    <property type="evidence" value="ECO:0007669"/>
    <property type="project" value="UniProtKB-UniRule"/>
</dbReference>
<name>A0AA36IRX4_9DINO</name>
<dbReference type="Proteomes" id="UP001178507">
    <property type="component" value="Unassembled WGS sequence"/>
</dbReference>
<dbReference type="Pfam" id="PF00244">
    <property type="entry name" value="14-3-3"/>
    <property type="match status" value="1"/>
</dbReference>
<dbReference type="PANTHER" id="PTHR48043">
    <property type="entry name" value="EG:EG0003.4 PROTEIN-RELATED"/>
    <property type="match status" value="1"/>
</dbReference>
<dbReference type="PANTHER" id="PTHR48043:SF145">
    <property type="entry name" value="FI06409P-RELATED"/>
    <property type="match status" value="1"/>
</dbReference>
<dbReference type="Gene3D" id="3.30.1370.10">
    <property type="entry name" value="K Homology domain, type 1"/>
    <property type="match status" value="1"/>
</dbReference>
<dbReference type="Pfam" id="PF00013">
    <property type="entry name" value="KH_1"/>
    <property type="match status" value="1"/>
</dbReference>
<dbReference type="InterPro" id="IPR004087">
    <property type="entry name" value="KH_dom"/>
</dbReference>
<dbReference type="Pfam" id="PF00201">
    <property type="entry name" value="UDPGT"/>
    <property type="match status" value="1"/>
</dbReference>
<keyword evidence="9" id="KW-1185">Reference proteome</keyword>
<dbReference type="EMBL" id="CAUJNA010002424">
    <property type="protein sequence ID" value="CAJ1392842.1"/>
    <property type="molecule type" value="Genomic_DNA"/>
</dbReference>
<evidence type="ECO:0000313" key="8">
    <source>
        <dbReference type="EMBL" id="CAJ1392842.1"/>
    </source>
</evidence>
<sequence>MEEFTCLDESTQILRVRLTPDGRIEPVRAEEPGVFPGLFQAGGAGRQEPGAGVLELQVPGTNLAEQATFSGKMLLRVFSEDTPAAEPTVRRCSAAEVLEHVLGVLKTGAESVNLVLGYEMLQLKYDKMDVVNEAEHRTRPWIVTHYAWGPVRHFRLWPEPDPLQKHFDMMASSKRNAEHVQQQILHKLRRASTPPQEVERFLESTGGEGSDKVDVEVPSAYKGIIIGRGGEKVKELRQKFQVTVEFPPGDTGEPVNVWGKEEQNCRDCAEEIRALMESHSLRPKTKPRARQAHGAAAAPHPKRCDLCEAGISSLRGALQHLRGSKHLQKLCEGRPQVVKLLRPKGGDDGEGQKKEEEKEEEGQKKEEEKEEEGSVCVPPGGCCFSALEELLRMPDIRVLHEELGFRAGALLSAIPLEQQREERLRLLAAEVATFSADAAWLRVRSRMLIRWDDVATKDTRRTPRTTAPSLFDMMDRIALGAPPQARVPSLPAPLPGVDPKHHTKNANRGLQKYPEEPGSGRLGLALMQKLGWNESFDFVCGTSFIKALAGDSTRLKDAYYLQRFNDTVCVLHIRSHFHSQNEAGHAVERLLCGAAPSYCLAATSLSVGDTTFLVTSEVDATDAAGDLVELKSSKHGQGFMSAANVLQITINGSQTVWGCCLDEDSTRLLEVRRFSAEEARLKHAQSYVSQGQHFRLLLGKVRDHLRESEEQQSLVWKLTFDDCKLPLWHVADVQVLPDGLLNDGTFSNDQRLLGTGDRRVLPAAGRQCGDGSQGQEVRPTAAEGDPHRHGGPDSEGPGAAAAGFGLRGGQLAAAHRLGASLCQEHQRVSARGSAHADDGGRGGARAVLPEDGGFDGEDDAGPATGHHQAEQHRASVMANKQIADDMFFTFQQGGMPRDRFEKTLEQHCKRVIAMVEHTLLPMAEHNKDLERQAMCLRQKADYLRYMYFWLPRARQHGDEIEQIYRRATDLCQRLHPRHVIGSSVFVNLASFYAECQRDMERAAEACRLGRTWGRRPTDHLPTPGETFGFTLLEKNLEALESQLLLLELSFDQEKLDQHKEALGSRWEEEEEVREELLSPMSPALSPDMAPSIDVDRFDRDNCLSDWDRARLFAANFAKETAGICLDRSWDPAPKVSGTSARKPSKAKPSIVQQAFETVTRTGLSLSPEQRKECKAVRRWLSAMPCHHHMDEDEDDIASDIIQVRWLDEVEVTVLSFADRGRQKVEKYSKACKLNYVSLGPLPVDEELEEALLKEGMSSNSTLHHFEHIVKQVLMPSNDALALGVEKYLENAERPTFGLVSMPFGLVGRLLEQRGVDFAVNIPTILVPPVPWAAAYVPVPFVLDVSVHDMSFLERMLVIGSNWLFNLVRVAALTAGYRFSFMPELGWDMWMGRLVFVNTIPGMDYTQPLPPLVQYPGPVVDVKKMEPFPEDVERWLEEVPANTPVVYVSFGTVVSLSPDRARAMLSTLTSSEYYILWALPKSQQVGLPETLPSVKVHHWVPATRLAHPKVKAFVSHCGGNSAAESMALAVPMVGYPQFGDQPAVCRRIADAGAGITGPQGGSEQSPTPGRPKPCPGSSRGSGACHGQLTSWSWGPGGTTSCCRCRRSAQRPPGSSWEAMI</sequence>
<protein>
    <recommendedName>
        <fullName evidence="4">30S ribosomal protein S3, chloroplastic</fullName>
    </recommendedName>
</protein>
<comment type="caution">
    <text evidence="8">The sequence shown here is derived from an EMBL/GenBank/DDBJ whole genome shotgun (WGS) entry which is preliminary data.</text>
</comment>
<reference evidence="8" key="1">
    <citation type="submission" date="2023-08" db="EMBL/GenBank/DDBJ databases">
        <authorList>
            <person name="Chen Y."/>
            <person name="Shah S."/>
            <person name="Dougan E. K."/>
            <person name="Thang M."/>
            <person name="Chan C."/>
        </authorList>
    </citation>
    <scope>NUCLEOTIDE SEQUENCE</scope>
</reference>
<dbReference type="CDD" id="cd03784">
    <property type="entry name" value="GT1_Gtf-like"/>
    <property type="match status" value="1"/>
</dbReference>
<dbReference type="SUPFAM" id="SSF48445">
    <property type="entry name" value="14-3-3 protein"/>
    <property type="match status" value="1"/>
</dbReference>
<organism evidence="8 9">
    <name type="scientific">Effrenium voratum</name>
    <dbReference type="NCBI Taxonomy" id="2562239"/>
    <lineage>
        <taxon>Eukaryota</taxon>
        <taxon>Sar</taxon>
        <taxon>Alveolata</taxon>
        <taxon>Dinophyceae</taxon>
        <taxon>Suessiales</taxon>
        <taxon>Symbiodiniaceae</taxon>
        <taxon>Effrenium</taxon>
    </lineage>
</organism>
<dbReference type="InterPro" id="IPR036612">
    <property type="entry name" value="KH_dom_type_1_sf"/>
</dbReference>
<dbReference type="InterPro" id="IPR002213">
    <property type="entry name" value="UDP_glucos_trans"/>
</dbReference>
<feature type="region of interest" description="Disordered" evidence="6">
    <location>
        <begin position="1551"/>
        <end position="1580"/>
    </location>
</feature>
<keyword evidence="3" id="KW-0808">Transferase</keyword>
<feature type="region of interest" description="Disordered" evidence="6">
    <location>
        <begin position="829"/>
        <end position="872"/>
    </location>
</feature>
<dbReference type="PROSITE" id="PS50823">
    <property type="entry name" value="KH_TYPE_2"/>
    <property type="match status" value="1"/>
</dbReference>
<comment type="similarity">
    <text evidence="1">Belongs to the 14-3-3 family.</text>
</comment>
<accession>A0AA36IRX4</accession>
<keyword evidence="5" id="KW-0694">RNA-binding</keyword>